<evidence type="ECO:0000313" key="10">
    <source>
        <dbReference type="EMBL" id="AOZ10963.1"/>
    </source>
</evidence>
<evidence type="ECO:0000256" key="3">
    <source>
        <dbReference type="ARBA" id="ARBA00011529"/>
    </source>
</evidence>
<dbReference type="SUPFAM" id="SSF53850">
    <property type="entry name" value="Periplasmic binding protein-like II"/>
    <property type="match status" value="1"/>
</dbReference>
<evidence type="ECO:0000256" key="4">
    <source>
        <dbReference type="ARBA" id="ARBA00021889"/>
    </source>
</evidence>
<evidence type="ECO:0000256" key="2">
    <source>
        <dbReference type="ARBA" id="ARBA00008725"/>
    </source>
</evidence>
<dbReference type="PANTHER" id="PTHR42996">
    <property type="entry name" value="PHOSPHATE-BINDING PROTEIN PSTS"/>
    <property type="match status" value="1"/>
</dbReference>
<evidence type="ECO:0000256" key="6">
    <source>
        <dbReference type="ARBA" id="ARBA00022592"/>
    </source>
</evidence>
<dbReference type="EMBL" id="CP017755">
    <property type="protein sequence ID" value="AOZ10963.1"/>
    <property type="molecule type" value="Genomic_DNA"/>
</dbReference>
<evidence type="ECO:0000256" key="1">
    <source>
        <dbReference type="ARBA" id="ARBA00002841"/>
    </source>
</evidence>
<comment type="function">
    <text evidence="1 7">Part of the ABC transporter complex PstSACB involved in phosphate import.</text>
</comment>
<dbReference type="NCBIfam" id="TIGR00975">
    <property type="entry name" value="3a0107s03"/>
    <property type="match status" value="1"/>
</dbReference>
<dbReference type="PIRSF" id="PIRSF002756">
    <property type="entry name" value="PstS"/>
    <property type="match status" value="1"/>
</dbReference>
<comment type="similarity">
    <text evidence="2 7">Belongs to the PstS family.</text>
</comment>
<dbReference type="InterPro" id="IPR024370">
    <property type="entry name" value="PBP_domain"/>
</dbReference>
<keyword evidence="8" id="KW-0732">Signal</keyword>
<dbReference type="Pfam" id="PF12849">
    <property type="entry name" value="PBP_like_2"/>
    <property type="match status" value="1"/>
</dbReference>
<evidence type="ECO:0000256" key="8">
    <source>
        <dbReference type="SAM" id="SignalP"/>
    </source>
</evidence>
<dbReference type="CDD" id="cd13565">
    <property type="entry name" value="PBP2_PstS"/>
    <property type="match status" value="1"/>
</dbReference>
<keyword evidence="5 7" id="KW-0813">Transport</keyword>
<accession>A0ABM6FG98</accession>
<reference evidence="10 11" key="1">
    <citation type="submission" date="2016-10" db="EMBL/GenBank/DDBJ databases">
        <title>Complete genome sequences of three Cupriavidus strains isolated from various Malaysian environments.</title>
        <authorList>
            <person name="Abdullah A.A.-A."/>
            <person name="Shafie N.A.H."/>
            <person name="Lau N.S."/>
        </authorList>
    </citation>
    <scope>NUCLEOTIDE SEQUENCE [LARGE SCALE GENOMIC DNA]</scope>
    <source>
        <strain evidence="10 11">USMAA1020</strain>
    </source>
</reference>
<keyword evidence="11" id="KW-1185">Reference proteome</keyword>
<name>A0ABM6FG98_9BURK</name>
<evidence type="ECO:0000313" key="11">
    <source>
        <dbReference type="Proteomes" id="UP000177515"/>
    </source>
</evidence>
<comment type="subunit">
    <text evidence="3 7">The complex is composed of two ATP-binding proteins (PstB), two transmembrane proteins (PstC and PstA) and a solute-binding protein (PstS).</text>
</comment>
<feature type="chain" id="PRO_5046293837" description="Phosphate-binding protein PstS" evidence="8">
    <location>
        <begin position="24"/>
        <end position="358"/>
    </location>
</feature>
<dbReference type="InterPro" id="IPR050962">
    <property type="entry name" value="Phosphate-bind_PstS"/>
</dbReference>
<dbReference type="Proteomes" id="UP000177515">
    <property type="component" value="Chromosome 2"/>
</dbReference>
<dbReference type="PANTHER" id="PTHR42996:SF1">
    <property type="entry name" value="PHOSPHATE-BINDING PROTEIN PSTS"/>
    <property type="match status" value="1"/>
</dbReference>
<proteinExistence type="inferred from homology"/>
<dbReference type="InterPro" id="IPR005673">
    <property type="entry name" value="ABC_phos-bd_PstS"/>
</dbReference>
<sequence length="358" mass="37488">MFPPRLRALLTTFVLLACCGAAAQAQIRGAGSTAAAPVYRVWADSFRAASGSAVAYDAVGSGEGMRRIRAGEVDFGASDVPLAPDEARRQGLVLVPTVVTAAVPVVNLPGVPAGQLHLSGEALAAIYLGQIESWDAAEIRALNPGLALPRLKIRPVARTDASGTTFHFTSYLSEVSPDWKARFGARSTVAWPAGFLPAKGSGEVVHAVQGTSGAIGYVDYNYVLEAGLNAVLLRNASGQFVAAGVNAFRQAVLNSDWNRKGDFASPLVNRGGHDTWPITMGTFIAVPAVSRDGPRTLAALRFLAWGYLHGDELARQARFVPLPERVQASAYRELAGVTDRAGNAIGLQSMGGPAAGAR</sequence>
<dbReference type="Gene3D" id="3.40.190.10">
    <property type="entry name" value="Periplasmic binding protein-like II"/>
    <property type="match status" value="2"/>
</dbReference>
<feature type="domain" description="PBP" evidence="9">
    <location>
        <begin position="21"/>
        <end position="251"/>
    </location>
</feature>
<evidence type="ECO:0000256" key="5">
    <source>
        <dbReference type="ARBA" id="ARBA00022448"/>
    </source>
</evidence>
<protein>
    <recommendedName>
        <fullName evidence="4 7">Phosphate-binding protein PstS</fullName>
    </recommendedName>
</protein>
<feature type="signal peptide" evidence="8">
    <location>
        <begin position="1"/>
        <end position="23"/>
    </location>
</feature>
<evidence type="ECO:0000256" key="7">
    <source>
        <dbReference type="PIRNR" id="PIRNR002756"/>
    </source>
</evidence>
<gene>
    <name evidence="10" type="ORF">BKK80_31225</name>
</gene>
<evidence type="ECO:0000259" key="9">
    <source>
        <dbReference type="Pfam" id="PF12849"/>
    </source>
</evidence>
<organism evidence="10 11">
    <name type="scientific">Cupriavidus malaysiensis</name>
    <dbReference type="NCBI Taxonomy" id="367825"/>
    <lineage>
        <taxon>Bacteria</taxon>
        <taxon>Pseudomonadati</taxon>
        <taxon>Pseudomonadota</taxon>
        <taxon>Betaproteobacteria</taxon>
        <taxon>Burkholderiales</taxon>
        <taxon>Burkholderiaceae</taxon>
        <taxon>Cupriavidus</taxon>
    </lineage>
</organism>
<dbReference type="PROSITE" id="PS51257">
    <property type="entry name" value="PROKAR_LIPOPROTEIN"/>
    <property type="match status" value="1"/>
</dbReference>
<keyword evidence="6 7" id="KW-0592">Phosphate transport</keyword>